<name>A0A0D0LX07_VARPD</name>
<evidence type="ECO:0000313" key="2">
    <source>
        <dbReference type="Proteomes" id="UP000032067"/>
    </source>
</evidence>
<dbReference type="RefSeq" id="WP_042581985.1">
    <property type="nucleotide sequence ID" value="NZ_JXQQ01000084.1"/>
</dbReference>
<reference evidence="1 2" key="1">
    <citation type="submission" date="2014-12" db="EMBL/GenBank/DDBJ databases">
        <title>16Stimator: statistical estimation of ribosomal gene copy numbers from draft genome assemblies.</title>
        <authorList>
            <person name="Perisin M.A."/>
            <person name="Vetter M."/>
            <person name="Gilbert J.A."/>
            <person name="Bergelson J."/>
        </authorList>
    </citation>
    <scope>NUCLEOTIDE SEQUENCE [LARGE SCALE GENOMIC DNA]</scope>
    <source>
        <strain evidence="1 2">MEDvA23</strain>
    </source>
</reference>
<protein>
    <submittedName>
        <fullName evidence="1">Uncharacterized protein</fullName>
    </submittedName>
</protein>
<comment type="caution">
    <text evidence="1">The sequence shown here is derived from an EMBL/GenBank/DDBJ whole genome shotgun (WGS) entry which is preliminary data.</text>
</comment>
<gene>
    <name evidence="1" type="ORF">RT97_27320</name>
</gene>
<accession>A0A0D0LX07</accession>
<dbReference type="OrthoDB" id="8855166at2"/>
<dbReference type="Proteomes" id="UP000032067">
    <property type="component" value="Unassembled WGS sequence"/>
</dbReference>
<proteinExistence type="predicted"/>
<dbReference type="AlphaFoldDB" id="A0A0D0LX07"/>
<dbReference type="EMBL" id="JXQQ01000084">
    <property type="protein sequence ID" value="KIQ21975.1"/>
    <property type="molecule type" value="Genomic_DNA"/>
</dbReference>
<evidence type="ECO:0000313" key="1">
    <source>
        <dbReference type="EMBL" id="KIQ21975.1"/>
    </source>
</evidence>
<organism evidence="1 2">
    <name type="scientific">Variovorax paradoxus</name>
    <dbReference type="NCBI Taxonomy" id="34073"/>
    <lineage>
        <taxon>Bacteria</taxon>
        <taxon>Pseudomonadati</taxon>
        <taxon>Pseudomonadota</taxon>
        <taxon>Betaproteobacteria</taxon>
        <taxon>Burkholderiales</taxon>
        <taxon>Comamonadaceae</taxon>
        <taxon>Variovorax</taxon>
    </lineage>
</organism>
<sequence>MHATTTPGFSQASVERLCDYELPDPPARHAPALPLSSVAHDPEKLVLNWWLWMDEMNKSMWRHYDVWRGHFDPSAKGPPGGT</sequence>